<evidence type="ECO:0000259" key="2">
    <source>
        <dbReference type="PROSITE" id="PS50927"/>
    </source>
</evidence>
<dbReference type="Proteomes" id="UP000265325">
    <property type="component" value="Unassembled WGS sequence"/>
</dbReference>
<dbReference type="InterPro" id="IPR036426">
    <property type="entry name" value="Bulb-type_lectin_dom_sf"/>
</dbReference>
<protein>
    <recommendedName>
        <fullName evidence="2">Bulb-type lectin domain-containing protein</fullName>
    </recommendedName>
</protein>
<organism evidence="3 4">
    <name type="scientific">Streptomyces showdoensis</name>
    <dbReference type="NCBI Taxonomy" id="68268"/>
    <lineage>
        <taxon>Bacteria</taxon>
        <taxon>Bacillati</taxon>
        <taxon>Actinomycetota</taxon>
        <taxon>Actinomycetes</taxon>
        <taxon>Kitasatosporales</taxon>
        <taxon>Streptomycetaceae</taxon>
        <taxon>Streptomyces</taxon>
    </lineage>
</organism>
<reference evidence="3 4" key="1">
    <citation type="submission" date="2015-05" db="EMBL/GenBank/DDBJ databases">
        <title>Draft Genome assembly of Streptomyces showdoensis.</title>
        <authorList>
            <person name="Thapa K.K."/>
            <person name="Metsa-Ketela M."/>
        </authorList>
    </citation>
    <scope>NUCLEOTIDE SEQUENCE [LARGE SCALE GENOMIC DNA]</scope>
    <source>
        <strain evidence="3 4">ATCC 15227</strain>
    </source>
</reference>
<dbReference type="AlphaFoldDB" id="A0A2P2GSZ9"/>
<dbReference type="InterPro" id="IPR001480">
    <property type="entry name" value="Bulb-type_lectin_dom"/>
</dbReference>
<dbReference type="PROSITE" id="PS50927">
    <property type="entry name" value="BULB_LECTIN"/>
    <property type="match status" value="1"/>
</dbReference>
<dbReference type="RefSeq" id="WP_046907361.1">
    <property type="nucleotide sequence ID" value="NZ_BAAAXG010000026.1"/>
</dbReference>
<feature type="domain" description="Bulb-type lectin" evidence="2">
    <location>
        <begin position="1"/>
        <end position="122"/>
    </location>
</feature>
<evidence type="ECO:0000313" key="4">
    <source>
        <dbReference type="Proteomes" id="UP000265325"/>
    </source>
</evidence>
<dbReference type="OrthoDB" id="516973at2"/>
<accession>A0A2P2GSZ9</accession>
<feature type="chain" id="PRO_5015191676" description="Bulb-type lectin domain-containing protein" evidence="1">
    <location>
        <begin position="35"/>
        <end position="174"/>
    </location>
</feature>
<feature type="signal peptide" evidence="1">
    <location>
        <begin position="1"/>
        <end position="34"/>
    </location>
</feature>
<proteinExistence type="predicted"/>
<dbReference type="Gene3D" id="2.90.10.30">
    <property type="match status" value="1"/>
</dbReference>
<sequence length="174" mass="18714">MTIVKKTLRRTAGAVAAGLLALAGTLAGSGTAQAAYDGGTHTLWGDEPLYPGWHVSTDYARLIMQGDGNLVFYRTMNAGDWSRATPMWASNTVGCGAKAVMKNDGRLVVYAADGVRECSSRGWYKGGSAYACLQVTNEQGLSIWYTNRQCGTFSGMTARSFTQTSRDIIQSDLY</sequence>
<evidence type="ECO:0000313" key="3">
    <source>
        <dbReference type="EMBL" id="KKZ73999.1"/>
    </source>
</evidence>
<name>A0A2P2GSZ9_STREW</name>
<keyword evidence="1" id="KW-0732">Signal</keyword>
<dbReference type="EMBL" id="LAQS01000012">
    <property type="protein sequence ID" value="KKZ73999.1"/>
    <property type="molecule type" value="Genomic_DNA"/>
</dbReference>
<evidence type="ECO:0000256" key="1">
    <source>
        <dbReference type="SAM" id="SignalP"/>
    </source>
</evidence>
<gene>
    <name evidence="3" type="ORF">VO63_10370</name>
</gene>
<comment type="caution">
    <text evidence="3">The sequence shown here is derived from an EMBL/GenBank/DDBJ whole genome shotgun (WGS) entry which is preliminary data.</text>
</comment>
<keyword evidence="4" id="KW-1185">Reference proteome</keyword>
<dbReference type="SUPFAM" id="SSF51110">
    <property type="entry name" value="alpha-D-mannose-specific plant lectins"/>
    <property type="match status" value="1"/>
</dbReference>